<evidence type="ECO:0000256" key="4">
    <source>
        <dbReference type="ARBA" id="ARBA00023136"/>
    </source>
</evidence>
<feature type="transmembrane region" description="Helical" evidence="5">
    <location>
        <begin position="276"/>
        <end position="293"/>
    </location>
</feature>
<dbReference type="AlphaFoldDB" id="A0A370QQF1"/>
<proteinExistence type="predicted"/>
<protein>
    <submittedName>
        <fullName evidence="7">Cation:H+ antiporter</fullName>
    </submittedName>
</protein>
<evidence type="ECO:0000256" key="1">
    <source>
        <dbReference type="ARBA" id="ARBA00004141"/>
    </source>
</evidence>
<dbReference type="Gene3D" id="1.20.1420.30">
    <property type="entry name" value="NCX, central ion-binding region"/>
    <property type="match status" value="1"/>
</dbReference>
<evidence type="ECO:0000256" key="2">
    <source>
        <dbReference type="ARBA" id="ARBA00022692"/>
    </source>
</evidence>
<reference evidence="7 8" key="1">
    <citation type="submission" date="2018-07" db="EMBL/GenBank/DDBJ databases">
        <title>Genomic Encyclopedia of Type Strains, Phase IV (KMG-IV): sequencing the most valuable type-strain genomes for metagenomic binning, comparative biology and taxonomic classification.</title>
        <authorList>
            <person name="Goeker M."/>
        </authorList>
    </citation>
    <scope>NUCLEOTIDE SEQUENCE [LARGE SCALE GENOMIC DNA]</scope>
    <source>
        <strain evidence="7 8">DSM 103736</strain>
    </source>
</reference>
<dbReference type="GO" id="GO:0005262">
    <property type="term" value="F:calcium channel activity"/>
    <property type="evidence" value="ECO:0007669"/>
    <property type="project" value="TreeGrafter"/>
</dbReference>
<feature type="domain" description="Sodium/calcium exchanger membrane region" evidence="6">
    <location>
        <begin position="4"/>
        <end position="144"/>
    </location>
</feature>
<keyword evidence="4 5" id="KW-0472">Membrane</keyword>
<organism evidence="7 8">
    <name type="scientific">Enterobacillus tribolii</name>
    <dbReference type="NCBI Taxonomy" id="1487935"/>
    <lineage>
        <taxon>Bacteria</taxon>
        <taxon>Pseudomonadati</taxon>
        <taxon>Pseudomonadota</taxon>
        <taxon>Gammaproteobacteria</taxon>
        <taxon>Enterobacterales</taxon>
        <taxon>Hafniaceae</taxon>
        <taxon>Enterobacillus</taxon>
    </lineage>
</organism>
<dbReference type="InterPro" id="IPR004837">
    <property type="entry name" value="NaCa_Exmemb"/>
</dbReference>
<evidence type="ECO:0000313" key="7">
    <source>
        <dbReference type="EMBL" id="RDK91013.1"/>
    </source>
</evidence>
<dbReference type="RefSeq" id="WP_115458825.1">
    <property type="nucleotide sequence ID" value="NZ_QRAP01000005.1"/>
</dbReference>
<dbReference type="GO" id="GO:0005886">
    <property type="term" value="C:plasma membrane"/>
    <property type="evidence" value="ECO:0007669"/>
    <property type="project" value="TreeGrafter"/>
</dbReference>
<dbReference type="GO" id="GO:0008273">
    <property type="term" value="F:calcium, potassium:sodium antiporter activity"/>
    <property type="evidence" value="ECO:0007669"/>
    <property type="project" value="TreeGrafter"/>
</dbReference>
<feature type="transmembrane region" description="Helical" evidence="5">
    <location>
        <begin position="167"/>
        <end position="190"/>
    </location>
</feature>
<accession>A0A370QQF1</accession>
<gene>
    <name evidence="7" type="ORF">C8D90_105301</name>
</gene>
<dbReference type="OrthoDB" id="9794225at2"/>
<keyword evidence="8" id="KW-1185">Reference proteome</keyword>
<dbReference type="InterPro" id="IPR044880">
    <property type="entry name" value="NCX_ion-bd_dom_sf"/>
</dbReference>
<dbReference type="GO" id="GO:0006874">
    <property type="term" value="P:intracellular calcium ion homeostasis"/>
    <property type="evidence" value="ECO:0007669"/>
    <property type="project" value="TreeGrafter"/>
</dbReference>
<feature type="transmembrane region" description="Helical" evidence="5">
    <location>
        <begin position="126"/>
        <end position="146"/>
    </location>
</feature>
<feature type="transmembrane region" description="Helical" evidence="5">
    <location>
        <begin position="241"/>
        <end position="264"/>
    </location>
</feature>
<dbReference type="PANTHER" id="PTHR10846">
    <property type="entry name" value="SODIUM/POTASSIUM/CALCIUM EXCHANGER"/>
    <property type="match status" value="1"/>
</dbReference>
<name>A0A370QQF1_9GAMM</name>
<dbReference type="Pfam" id="PF01699">
    <property type="entry name" value="Na_Ca_ex"/>
    <property type="match status" value="2"/>
</dbReference>
<dbReference type="NCBIfam" id="NF008005">
    <property type="entry name" value="PRK10734.1"/>
    <property type="match status" value="1"/>
</dbReference>
<dbReference type="Proteomes" id="UP000254848">
    <property type="component" value="Unassembled WGS sequence"/>
</dbReference>
<dbReference type="NCBIfam" id="TIGR00367">
    <property type="entry name" value="calcium/sodium antiporter"/>
    <property type="match status" value="1"/>
</dbReference>
<dbReference type="PANTHER" id="PTHR10846:SF8">
    <property type="entry name" value="INNER MEMBRANE PROTEIN YRBG"/>
    <property type="match status" value="1"/>
</dbReference>
<comment type="caution">
    <text evidence="7">The sequence shown here is derived from an EMBL/GenBank/DDBJ whole genome shotgun (WGS) entry which is preliminary data.</text>
</comment>
<comment type="subcellular location">
    <subcellularLocation>
        <location evidence="1">Membrane</location>
        <topology evidence="1">Multi-pass membrane protein</topology>
    </subcellularLocation>
</comment>
<evidence type="ECO:0000256" key="5">
    <source>
        <dbReference type="SAM" id="Phobius"/>
    </source>
</evidence>
<sequence>MLLATMLLIIGLVLLVYGADRLVYGAAAIARSSGVSPMTIGMTIVGVGTSLPELTVATTAAMNYQPDTAIGTVLGSNIANILLILGCTALIRPLSVRSDILKRELPLMLAATVLCGLVLYDSQLTFLNGVLLLAAFAGFIWLMLKIARQATHETGRDPLTDEQMAELPADTSTTVAVLWMALGLIMLPLAARIVTDNGIVVARYFGVSELAIGLTIIAVGTSLPELATSIAGAIKGEHDMVLGNIIGSNICNILLVLGIPALFFPGGAIDPSAFARDYWVMLGVSIVLCVLCMRRRHSIGHTAGALLVCGFIAYVALLFSQHAAEFIQ</sequence>
<evidence type="ECO:0000256" key="3">
    <source>
        <dbReference type="ARBA" id="ARBA00022989"/>
    </source>
</evidence>
<feature type="transmembrane region" description="Helical" evidence="5">
    <location>
        <begin position="305"/>
        <end position="324"/>
    </location>
</feature>
<feature type="domain" description="Sodium/calcium exchanger membrane region" evidence="6">
    <location>
        <begin position="176"/>
        <end position="319"/>
    </location>
</feature>
<keyword evidence="2 5" id="KW-0812">Transmembrane</keyword>
<dbReference type="InterPro" id="IPR004481">
    <property type="entry name" value="K/Na/Ca-exchanger"/>
</dbReference>
<keyword evidence="3 5" id="KW-1133">Transmembrane helix</keyword>
<feature type="transmembrane region" description="Helical" evidence="5">
    <location>
        <begin position="210"/>
        <end position="234"/>
    </location>
</feature>
<dbReference type="EMBL" id="QRAP01000005">
    <property type="protein sequence ID" value="RDK91013.1"/>
    <property type="molecule type" value="Genomic_DNA"/>
</dbReference>
<evidence type="ECO:0000313" key="8">
    <source>
        <dbReference type="Proteomes" id="UP000254848"/>
    </source>
</evidence>
<feature type="transmembrane region" description="Helical" evidence="5">
    <location>
        <begin position="69"/>
        <end position="91"/>
    </location>
</feature>
<evidence type="ECO:0000259" key="6">
    <source>
        <dbReference type="Pfam" id="PF01699"/>
    </source>
</evidence>